<dbReference type="GO" id="GO:0042277">
    <property type="term" value="F:peptide binding"/>
    <property type="evidence" value="ECO:0007669"/>
    <property type="project" value="TreeGrafter"/>
</dbReference>
<dbReference type="EC" id="3.4.11.-" evidence="14"/>
<dbReference type="CDD" id="cd09601">
    <property type="entry name" value="M1_APN-Q_like"/>
    <property type="match status" value="1"/>
</dbReference>
<dbReference type="InterPro" id="IPR034016">
    <property type="entry name" value="M1_APN-typ"/>
</dbReference>
<evidence type="ECO:0000256" key="11">
    <source>
        <dbReference type="PIRSR" id="PIRSR634016-1"/>
    </source>
</evidence>
<proteinExistence type="inferred from homology"/>
<comment type="subcellular location">
    <subcellularLocation>
        <location evidence="1">Cytoplasm</location>
    </subcellularLocation>
</comment>
<gene>
    <name evidence="18" type="ORF">SNE40_022262</name>
</gene>
<dbReference type="GO" id="GO:0043171">
    <property type="term" value="P:peptide catabolic process"/>
    <property type="evidence" value="ECO:0007669"/>
    <property type="project" value="TreeGrafter"/>
</dbReference>
<keyword evidence="19" id="KW-1185">Reference proteome</keyword>
<dbReference type="FunFam" id="2.60.40.1910:FF:000002">
    <property type="entry name" value="Aminopeptidase"/>
    <property type="match status" value="1"/>
</dbReference>
<evidence type="ECO:0000256" key="7">
    <source>
        <dbReference type="ARBA" id="ARBA00022801"/>
    </source>
</evidence>
<evidence type="ECO:0000256" key="13">
    <source>
        <dbReference type="PIRSR" id="PIRSR634016-4"/>
    </source>
</evidence>
<dbReference type="GO" id="GO:0008270">
    <property type="term" value="F:zinc ion binding"/>
    <property type="evidence" value="ECO:0007669"/>
    <property type="project" value="UniProtKB-UniRule"/>
</dbReference>
<dbReference type="EMBL" id="JAZGQO010000021">
    <property type="protein sequence ID" value="KAK6165313.1"/>
    <property type="molecule type" value="Genomic_DNA"/>
</dbReference>
<name>A0AAN8G545_PATCE</name>
<evidence type="ECO:0000256" key="3">
    <source>
        <dbReference type="ARBA" id="ARBA00022438"/>
    </source>
</evidence>
<evidence type="ECO:0000259" key="15">
    <source>
        <dbReference type="Pfam" id="PF01433"/>
    </source>
</evidence>
<dbReference type="PRINTS" id="PR00756">
    <property type="entry name" value="ALADIPTASE"/>
</dbReference>
<dbReference type="Gene3D" id="1.25.50.20">
    <property type="match status" value="1"/>
</dbReference>
<dbReference type="GO" id="GO:0016020">
    <property type="term" value="C:membrane"/>
    <property type="evidence" value="ECO:0007669"/>
    <property type="project" value="TreeGrafter"/>
</dbReference>
<evidence type="ECO:0000256" key="5">
    <source>
        <dbReference type="ARBA" id="ARBA00022670"/>
    </source>
</evidence>
<feature type="binding site" evidence="12">
    <location>
        <position position="315"/>
    </location>
    <ligand>
        <name>Zn(2+)</name>
        <dbReference type="ChEBI" id="CHEBI:29105"/>
        <note>catalytic</note>
    </ligand>
</feature>
<protein>
    <recommendedName>
        <fullName evidence="14">Aminopeptidase</fullName>
        <ecNumber evidence="14">3.4.11.-</ecNumber>
    </recommendedName>
</protein>
<dbReference type="GO" id="GO:0006508">
    <property type="term" value="P:proteolysis"/>
    <property type="evidence" value="ECO:0007669"/>
    <property type="project" value="UniProtKB-KW"/>
</dbReference>
<evidence type="ECO:0000256" key="4">
    <source>
        <dbReference type="ARBA" id="ARBA00022490"/>
    </source>
</evidence>
<dbReference type="Proteomes" id="UP001347796">
    <property type="component" value="Unassembled WGS sequence"/>
</dbReference>
<comment type="cofactor">
    <cofactor evidence="12 14">
        <name>Zn(2+)</name>
        <dbReference type="ChEBI" id="CHEBI:29105"/>
    </cofactor>
    <text evidence="12 14">Binds 1 zinc ion per subunit.</text>
</comment>
<keyword evidence="3 14" id="KW-0031">Aminopeptidase</keyword>
<dbReference type="InterPro" id="IPR050344">
    <property type="entry name" value="Peptidase_M1_aminopeptidases"/>
</dbReference>
<dbReference type="GO" id="GO:0005615">
    <property type="term" value="C:extracellular space"/>
    <property type="evidence" value="ECO:0007669"/>
    <property type="project" value="TreeGrafter"/>
</dbReference>
<feature type="domain" description="Aminopeptidase N-like N-terminal" evidence="17">
    <location>
        <begin position="17"/>
        <end position="204"/>
    </location>
</feature>
<evidence type="ECO:0000259" key="17">
    <source>
        <dbReference type="Pfam" id="PF17900"/>
    </source>
</evidence>
<dbReference type="Pfam" id="PF01433">
    <property type="entry name" value="Peptidase_M1"/>
    <property type="match status" value="1"/>
</dbReference>
<feature type="active site" description="Proton acceptor" evidence="11">
    <location>
        <position position="312"/>
    </location>
</feature>
<dbReference type="InterPro" id="IPR045357">
    <property type="entry name" value="Aminopeptidase_N-like_N"/>
</dbReference>
<keyword evidence="5 14" id="KW-0645">Protease</keyword>
<evidence type="ECO:0000256" key="10">
    <source>
        <dbReference type="ARBA" id="ARBA00052895"/>
    </source>
</evidence>
<evidence type="ECO:0000256" key="2">
    <source>
        <dbReference type="ARBA" id="ARBA00010136"/>
    </source>
</evidence>
<dbReference type="Gene3D" id="2.60.40.1730">
    <property type="entry name" value="tricorn interacting facor f3 domain"/>
    <property type="match status" value="1"/>
</dbReference>
<keyword evidence="8 12" id="KW-0862">Zinc</keyword>
<dbReference type="Pfam" id="PF11838">
    <property type="entry name" value="ERAP1_C"/>
    <property type="match status" value="1"/>
</dbReference>
<dbReference type="InterPro" id="IPR042097">
    <property type="entry name" value="Aminopeptidase_N-like_N_sf"/>
</dbReference>
<dbReference type="Gene3D" id="2.60.40.1910">
    <property type="match status" value="1"/>
</dbReference>
<dbReference type="GO" id="GO:0070006">
    <property type="term" value="F:metalloaminopeptidase activity"/>
    <property type="evidence" value="ECO:0007669"/>
    <property type="project" value="TreeGrafter"/>
</dbReference>
<dbReference type="InterPro" id="IPR001930">
    <property type="entry name" value="Peptidase_M1"/>
</dbReference>
<comment type="catalytic activity">
    <reaction evidence="10">
        <text>Release of an N-terminal amino acid, preferentially alanine, from a wide range of peptides, amides and arylamides.</text>
        <dbReference type="EC" id="3.4.11.14"/>
    </reaction>
</comment>
<evidence type="ECO:0000256" key="6">
    <source>
        <dbReference type="ARBA" id="ARBA00022723"/>
    </source>
</evidence>
<dbReference type="AlphaFoldDB" id="A0AAN8G545"/>
<feature type="domain" description="ERAP1-like C-terminal" evidence="16">
    <location>
        <begin position="537"/>
        <end position="847"/>
    </location>
</feature>
<dbReference type="FunFam" id="1.10.390.10:FF:000001">
    <property type="entry name" value="Aminopeptidase"/>
    <property type="match status" value="1"/>
</dbReference>
<evidence type="ECO:0000256" key="9">
    <source>
        <dbReference type="ARBA" id="ARBA00023049"/>
    </source>
</evidence>
<dbReference type="FunFam" id="2.60.40.1730:FF:000002">
    <property type="entry name" value="Aminopeptidase"/>
    <property type="match status" value="1"/>
</dbReference>
<dbReference type="SUPFAM" id="SSF55486">
    <property type="entry name" value="Metalloproteases ('zincins'), catalytic domain"/>
    <property type="match status" value="1"/>
</dbReference>
<dbReference type="InterPro" id="IPR014782">
    <property type="entry name" value="Peptidase_M1_dom"/>
</dbReference>
<dbReference type="FunFam" id="1.25.50.20:FF:000002">
    <property type="entry name" value="Aminopeptidase"/>
    <property type="match status" value="1"/>
</dbReference>
<organism evidence="18 19">
    <name type="scientific">Patella caerulea</name>
    <name type="common">Rayed Mediterranean limpet</name>
    <dbReference type="NCBI Taxonomy" id="87958"/>
    <lineage>
        <taxon>Eukaryota</taxon>
        <taxon>Metazoa</taxon>
        <taxon>Spiralia</taxon>
        <taxon>Lophotrochozoa</taxon>
        <taxon>Mollusca</taxon>
        <taxon>Gastropoda</taxon>
        <taxon>Patellogastropoda</taxon>
        <taxon>Patelloidea</taxon>
        <taxon>Patellidae</taxon>
        <taxon>Patella</taxon>
    </lineage>
</organism>
<dbReference type="GO" id="GO:0005737">
    <property type="term" value="C:cytoplasm"/>
    <property type="evidence" value="ECO:0007669"/>
    <property type="project" value="UniProtKB-SubCell"/>
</dbReference>
<comment type="caution">
    <text evidence="18">The sequence shown here is derived from an EMBL/GenBank/DDBJ whole genome shotgun (WGS) entry which is preliminary data.</text>
</comment>
<dbReference type="SUPFAM" id="SSF63737">
    <property type="entry name" value="Leukotriene A4 hydrolase N-terminal domain"/>
    <property type="match status" value="1"/>
</dbReference>
<dbReference type="GO" id="GO:0016285">
    <property type="term" value="F:alanyl aminopeptidase activity"/>
    <property type="evidence" value="ECO:0007669"/>
    <property type="project" value="UniProtKB-EC"/>
</dbReference>
<keyword evidence="9 14" id="KW-0482">Metalloprotease</keyword>
<reference evidence="18 19" key="1">
    <citation type="submission" date="2024-01" db="EMBL/GenBank/DDBJ databases">
        <title>The genome of the rayed Mediterranean limpet Patella caerulea (Linnaeus, 1758).</title>
        <authorList>
            <person name="Anh-Thu Weber A."/>
            <person name="Halstead-Nussloch G."/>
        </authorList>
    </citation>
    <scope>NUCLEOTIDE SEQUENCE [LARGE SCALE GENOMIC DNA]</scope>
    <source>
        <strain evidence="18">AATW-2023a</strain>
        <tissue evidence="18">Whole specimen</tissue>
    </source>
</reference>
<dbReference type="InterPro" id="IPR024571">
    <property type="entry name" value="ERAP1-like_C_dom"/>
</dbReference>
<evidence type="ECO:0000256" key="8">
    <source>
        <dbReference type="ARBA" id="ARBA00022833"/>
    </source>
</evidence>
<keyword evidence="4" id="KW-0963">Cytoplasm</keyword>
<evidence type="ECO:0000256" key="14">
    <source>
        <dbReference type="RuleBase" id="RU364040"/>
    </source>
</evidence>
<dbReference type="PANTHER" id="PTHR11533">
    <property type="entry name" value="PROTEASE M1 ZINC METALLOPROTEASE"/>
    <property type="match status" value="1"/>
</dbReference>
<feature type="binding site" evidence="12">
    <location>
        <position position="334"/>
    </location>
    <ligand>
        <name>Zn(2+)</name>
        <dbReference type="ChEBI" id="CHEBI:29105"/>
        <note>catalytic</note>
    </ligand>
</feature>
<evidence type="ECO:0000313" key="18">
    <source>
        <dbReference type="EMBL" id="KAK6165313.1"/>
    </source>
</evidence>
<dbReference type="Gene3D" id="1.10.390.10">
    <property type="entry name" value="Neutral Protease Domain 2"/>
    <property type="match status" value="1"/>
</dbReference>
<dbReference type="InterPro" id="IPR027268">
    <property type="entry name" value="Peptidase_M4/M1_CTD_sf"/>
</dbReference>
<dbReference type="Pfam" id="PF17900">
    <property type="entry name" value="Peptidase_M1_N"/>
    <property type="match status" value="1"/>
</dbReference>
<sequence length="870" mass="98216">MPGDERPEFERLSTNVVPINYNITLTPDLTNFVFDGEEKISVQIKKPTNTITCHALDIKVKTVYFTPKGSSDKIEGNIKYGSAIEETVTFTFTTPLQAGDGDLCLTYSGELNNKMKGFYRSQYTTQDGQTAFNAVTHFEATDARRAFPCWDEPAVKATFDITLVVPKDKVALSNMPEKSTTSHSSDKDVKIVSFETTPIMSTYLIAFTVGDYDYVEGFDKDQIRVRIYTPAGKKEQGRFALDVAVKTLPFYKDYFGIKYMLPKIDLLSVADFAIGAMENWGLLTFKEALILVDPKNTSAVSRQHVALVVGHELAHQWFGNLVTMDWWTDLWLKEGFATWIEYLCVDYCFPLWDIWTSFVNDNLIRALQLDSLHNSHPIEVKVGHPSEIDEIFDGISYSKGASIIRMLSDYLGAEDFRKGLNIYLTRHAYKNAETEDLWTALAEASGKPVKNVMDTWTKQMGYPVLKVERKQKDDTCTLMISQKRFFSDGKIGTGENLSWLVPITISTTSSPNFPVTTILLDGESTRIDIADVKPEQWVKINCGNGGVYRVEYTTDMLHNLIPAIKDKSLPCRDRLGLQEDLFALAQCGMTPTVDVLTVVEAYKDETICTVWNTLASNLSKLANILQYTSSYDLYKSYIISLMQDVAKKIGWEDKDGEDEAILRGIILSRLGRYGDKETVSEARERFNKHVSGAQVLSADLRSSVYVTVLTHGDEKVFELMLKLYEATDLQQEQRRILMSLGAIQDEKLKLRVLQLAISDKIRFQDTPLTIGGVAGSIKGRELAWNFLKNNWQDLRSRYKCGLLTRLVQAPTSGFATEEMAADIENFFQANPSPGTERTVQQVIENTRIRAAWLKRDGAAVEDWLKKRISS</sequence>
<evidence type="ECO:0000313" key="19">
    <source>
        <dbReference type="Proteomes" id="UP001347796"/>
    </source>
</evidence>
<evidence type="ECO:0000256" key="1">
    <source>
        <dbReference type="ARBA" id="ARBA00004496"/>
    </source>
</evidence>
<dbReference type="PANTHER" id="PTHR11533:SF174">
    <property type="entry name" value="PUROMYCIN-SENSITIVE AMINOPEPTIDASE-RELATED"/>
    <property type="match status" value="1"/>
</dbReference>
<evidence type="ECO:0000259" key="16">
    <source>
        <dbReference type="Pfam" id="PF11838"/>
    </source>
</evidence>
<keyword evidence="6 12" id="KW-0479">Metal-binding</keyword>
<keyword evidence="7 14" id="KW-0378">Hydrolase</keyword>
<comment type="similarity">
    <text evidence="2 14">Belongs to the peptidase M1 family.</text>
</comment>
<accession>A0AAN8G545</accession>
<feature type="domain" description="Peptidase M1 membrane alanine aminopeptidase" evidence="15">
    <location>
        <begin position="239"/>
        <end position="456"/>
    </location>
</feature>
<evidence type="ECO:0000256" key="12">
    <source>
        <dbReference type="PIRSR" id="PIRSR634016-3"/>
    </source>
</evidence>
<feature type="site" description="Transition state stabilizer" evidence="13">
    <location>
        <position position="397"/>
    </location>
</feature>
<feature type="binding site" evidence="12">
    <location>
        <position position="311"/>
    </location>
    <ligand>
        <name>Zn(2+)</name>
        <dbReference type="ChEBI" id="CHEBI:29105"/>
        <note>catalytic</note>
    </ligand>
</feature>